<keyword evidence="3" id="KW-0560">Oxidoreductase</keyword>
<dbReference type="Gene3D" id="3.40.109.10">
    <property type="entry name" value="NADH Oxidase"/>
    <property type="match status" value="1"/>
</dbReference>
<dbReference type="PANTHER" id="PTHR23026:SF90">
    <property type="entry name" value="IODOTYROSINE DEIODINASE 1"/>
    <property type="match status" value="1"/>
</dbReference>
<dbReference type="GO" id="GO:0016491">
    <property type="term" value="F:oxidoreductase activity"/>
    <property type="evidence" value="ECO:0007669"/>
    <property type="project" value="UniProtKB-KW"/>
</dbReference>
<dbReference type="PANTHER" id="PTHR23026">
    <property type="entry name" value="NADPH NITROREDUCTASE"/>
    <property type="match status" value="1"/>
</dbReference>
<evidence type="ECO:0000256" key="2">
    <source>
        <dbReference type="ARBA" id="ARBA00022643"/>
    </source>
</evidence>
<evidence type="ECO:0000313" key="5">
    <source>
        <dbReference type="EMBL" id="PPK82563.1"/>
    </source>
</evidence>
<dbReference type="InterPro" id="IPR050627">
    <property type="entry name" value="Nitroreductase/BluB"/>
</dbReference>
<accession>A0A2S6HXC1</accession>
<dbReference type="Pfam" id="PF00881">
    <property type="entry name" value="Nitroreductase"/>
    <property type="match status" value="2"/>
</dbReference>
<dbReference type="SUPFAM" id="SSF55469">
    <property type="entry name" value="FMN-dependent nitroreductase-like"/>
    <property type="match status" value="1"/>
</dbReference>
<keyword evidence="1" id="KW-0285">Flavoprotein</keyword>
<dbReference type="OrthoDB" id="9812105at2"/>
<feature type="domain" description="Nitroreductase" evidence="4">
    <location>
        <begin position="5"/>
        <end position="59"/>
    </location>
</feature>
<feature type="domain" description="Nitroreductase" evidence="4">
    <location>
        <begin position="90"/>
        <end position="145"/>
    </location>
</feature>
<proteinExistence type="predicted"/>
<evidence type="ECO:0000313" key="6">
    <source>
        <dbReference type="Proteomes" id="UP000237749"/>
    </source>
</evidence>
<dbReference type="InterPro" id="IPR000415">
    <property type="entry name" value="Nitroreductase-like"/>
</dbReference>
<protein>
    <submittedName>
        <fullName evidence="5">Nitroreductase</fullName>
    </submittedName>
</protein>
<comment type="caution">
    <text evidence="5">The sequence shown here is derived from an EMBL/GenBank/DDBJ whole genome shotgun (WGS) entry which is preliminary data.</text>
</comment>
<gene>
    <name evidence="5" type="ORF">BXY41_102252</name>
</gene>
<evidence type="ECO:0000256" key="1">
    <source>
        <dbReference type="ARBA" id="ARBA00022630"/>
    </source>
</evidence>
<keyword evidence="2" id="KW-0288">FMN</keyword>
<evidence type="ECO:0000259" key="4">
    <source>
        <dbReference type="Pfam" id="PF00881"/>
    </source>
</evidence>
<dbReference type="CDD" id="cd02150">
    <property type="entry name" value="nitroreductase"/>
    <property type="match status" value="1"/>
</dbReference>
<evidence type="ECO:0000256" key="3">
    <source>
        <dbReference type="ARBA" id="ARBA00023002"/>
    </source>
</evidence>
<sequence length="168" mass="18901">MQEIFNRRSIRKFTTDAVEPEKIDKILRAAMQAPSAANQQPWEFIVIEDKENLKKLADVSPYAKPVAGSAVTIALLGNENEFKVPKGWEEDLGAASQNMLLEAVHLGLGAVWLGVATSDVVIEQVRSYFQLPDHIKPYGLIAIGYPDGQKNEFTDRYKAERVHYEKWA</sequence>
<name>A0A2S6HXC1_9FIRM</name>
<reference evidence="5 6" key="1">
    <citation type="submission" date="2018-02" db="EMBL/GenBank/DDBJ databases">
        <title>Genomic Encyclopedia of Archaeal and Bacterial Type Strains, Phase II (KMG-II): from individual species to whole genera.</title>
        <authorList>
            <person name="Goeker M."/>
        </authorList>
    </citation>
    <scope>NUCLEOTIDE SEQUENCE [LARGE SCALE GENOMIC DNA]</scope>
    <source>
        <strain evidence="5 6">DSM 3808</strain>
    </source>
</reference>
<dbReference type="EMBL" id="PTJA01000002">
    <property type="protein sequence ID" value="PPK82563.1"/>
    <property type="molecule type" value="Genomic_DNA"/>
</dbReference>
<dbReference type="AlphaFoldDB" id="A0A2S6HXC1"/>
<keyword evidence="6" id="KW-1185">Reference proteome</keyword>
<organism evidence="5 6">
    <name type="scientific">Lacrimispora xylanisolvens</name>
    <dbReference type="NCBI Taxonomy" id="384636"/>
    <lineage>
        <taxon>Bacteria</taxon>
        <taxon>Bacillati</taxon>
        <taxon>Bacillota</taxon>
        <taxon>Clostridia</taxon>
        <taxon>Lachnospirales</taxon>
        <taxon>Lachnospiraceae</taxon>
        <taxon>Lacrimispora</taxon>
    </lineage>
</organism>
<dbReference type="RefSeq" id="WP_104435157.1">
    <property type="nucleotide sequence ID" value="NZ_PTJA01000002.1"/>
</dbReference>
<dbReference type="InterPro" id="IPR029479">
    <property type="entry name" value="Nitroreductase"/>
</dbReference>
<dbReference type="Proteomes" id="UP000237749">
    <property type="component" value="Unassembled WGS sequence"/>
</dbReference>